<dbReference type="PANTHER" id="PTHR24414:SF141">
    <property type="entry name" value="GENOME ASSEMBLY, CHROMOSOME: A07"/>
    <property type="match status" value="1"/>
</dbReference>
<feature type="domain" description="F-box" evidence="1">
    <location>
        <begin position="15"/>
        <end position="61"/>
    </location>
</feature>
<dbReference type="Pfam" id="PF00646">
    <property type="entry name" value="F-box"/>
    <property type="match status" value="1"/>
</dbReference>
<dbReference type="InterPro" id="IPR001810">
    <property type="entry name" value="F-box_dom"/>
</dbReference>
<evidence type="ECO:0000259" key="1">
    <source>
        <dbReference type="PROSITE" id="PS50181"/>
    </source>
</evidence>
<sequence>MSSNIRADKKQSPSSSLITSLPEDVVVDILARVPRRDYPRVSLVSTYFRSLVSSPEIYARQDDLPLAALNIVSMLSVATWTTV</sequence>
<name>A0A3P6HC67_BRAOL</name>
<dbReference type="PROSITE" id="PS50181">
    <property type="entry name" value="FBOX"/>
    <property type="match status" value="1"/>
</dbReference>
<evidence type="ECO:0000313" key="2">
    <source>
        <dbReference type="EMBL" id="VDD63479.1"/>
    </source>
</evidence>
<dbReference type="Gene3D" id="1.20.1280.50">
    <property type="match status" value="1"/>
</dbReference>
<dbReference type="SMART" id="SM00256">
    <property type="entry name" value="FBOX"/>
    <property type="match status" value="1"/>
</dbReference>
<dbReference type="PANTHER" id="PTHR24414">
    <property type="entry name" value="F-BOX/KELCH-REPEAT PROTEIN SKIP4"/>
    <property type="match status" value="1"/>
</dbReference>
<dbReference type="InterPro" id="IPR050354">
    <property type="entry name" value="F-box/kelch-repeat_ARATH"/>
</dbReference>
<gene>
    <name evidence="2" type="ORF">BOLC6T38932H</name>
</gene>
<dbReference type="AlphaFoldDB" id="A0A3P6HC67"/>
<organism evidence="2">
    <name type="scientific">Brassica oleracea</name>
    <name type="common">Wild cabbage</name>
    <dbReference type="NCBI Taxonomy" id="3712"/>
    <lineage>
        <taxon>Eukaryota</taxon>
        <taxon>Viridiplantae</taxon>
        <taxon>Streptophyta</taxon>
        <taxon>Embryophyta</taxon>
        <taxon>Tracheophyta</taxon>
        <taxon>Spermatophyta</taxon>
        <taxon>Magnoliopsida</taxon>
        <taxon>eudicotyledons</taxon>
        <taxon>Gunneridae</taxon>
        <taxon>Pentapetalae</taxon>
        <taxon>rosids</taxon>
        <taxon>malvids</taxon>
        <taxon>Brassicales</taxon>
        <taxon>Brassicaceae</taxon>
        <taxon>Brassiceae</taxon>
        <taxon>Brassica</taxon>
    </lineage>
</organism>
<accession>A0A3P6HC67</accession>
<reference evidence="2" key="1">
    <citation type="submission" date="2018-11" db="EMBL/GenBank/DDBJ databases">
        <authorList>
            <consortium name="Genoscope - CEA"/>
            <person name="William W."/>
        </authorList>
    </citation>
    <scope>NUCLEOTIDE SEQUENCE</scope>
</reference>
<proteinExistence type="predicted"/>
<protein>
    <recommendedName>
        <fullName evidence="1">F-box domain-containing protein</fullName>
    </recommendedName>
</protein>
<dbReference type="SUPFAM" id="SSF81383">
    <property type="entry name" value="F-box domain"/>
    <property type="match status" value="1"/>
</dbReference>
<dbReference type="EMBL" id="LR031880">
    <property type="protein sequence ID" value="VDD63479.1"/>
    <property type="molecule type" value="Genomic_DNA"/>
</dbReference>
<dbReference type="CDD" id="cd22152">
    <property type="entry name" value="F-box_AtAFR-like"/>
    <property type="match status" value="1"/>
</dbReference>
<dbReference type="InterPro" id="IPR036047">
    <property type="entry name" value="F-box-like_dom_sf"/>
</dbReference>